<feature type="domain" description="SET" evidence="1">
    <location>
        <begin position="42"/>
        <end position="120"/>
    </location>
</feature>
<proteinExistence type="predicted"/>
<dbReference type="Pfam" id="PF00856">
    <property type="entry name" value="SET"/>
    <property type="match status" value="1"/>
</dbReference>
<evidence type="ECO:0000313" key="2">
    <source>
        <dbReference type="EMBL" id="KAG0325162.1"/>
    </source>
</evidence>
<gene>
    <name evidence="2" type="ORF">BGZ99_001003</name>
</gene>
<keyword evidence="3" id="KW-1185">Reference proteome</keyword>
<evidence type="ECO:0000259" key="1">
    <source>
        <dbReference type="Pfam" id="PF00856"/>
    </source>
</evidence>
<dbReference type="EMBL" id="JAAAIP010000123">
    <property type="protein sequence ID" value="KAG0325162.1"/>
    <property type="molecule type" value="Genomic_DNA"/>
</dbReference>
<dbReference type="InterPro" id="IPR053201">
    <property type="entry name" value="Flavunoidine_N-MTase"/>
</dbReference>
<organism evidence="2 3">
    <name type="scientific">Dissophora globulifera</name>
    <dbReference type="NCBI Taxonomy" id="979702"/>
    <lineage>
        <taxon>Eukaryota</taxon>
        <taxon>Fungi</taxon>
        <taxon>Fungi incertae sedis</taxon>
        <taxon>Mucoromycota</taxon>
        <taxon>Mortierellomycotina</taxon>
        <taxon>Mortierellomycetes</taxon>
        <taxon>Mortierellales</taxon>
        <taxon>Mortierellaceae</taxon>
        <taxon>Dissophora</taxon>
    </lineage>
</organism>
<dbReference type="Proteomes" id="UP000738325">
    <property type="component" value="Unassembled WGS sequence"/>
</dbReference>
<dbReference type="AlphaFoldDB" id="A0A9P6UY13"/>
<dbReference type="PANTHER" id="PTHR12350">
    <property type="entry name" value="HISTONE-LYSINE N-METHYLTRANSFERASE-RELATED"/>
    <property type="match status" value="1"/>
</dbReference>
<evidence type="ECO:0000313" key="3">
    <source>
        <dbReference type="Proteomes" id="UP000738325"/>
    </source>
</evidence>
<reference evidence="2" key="1">
    <citation type="journal article" date="2020" name="Fungal Divers.">
        <title>Resolving the Mortierellaceae phylogeny through synthesis of multi-gene phylogenetics and phylogenomics.</title>
        <authorList>
            <person name="Vandepol N."/>
            <person name="Liber J."/>
            <person name="Desiro A."/>
            <person name="Na H."/>
            <person name="Kennedy M."/>
            <person name="Barry K."/>
            <person name="Grigoriev I.V."/>
            <person name="Miller A.N."/>
            <person name="O'Donnell K."/>
            <person name="Stajich J.E."/>
            <person name="Bonito G."/>
        </authorList>
    </citation>
    <scope>NUCLEOTIDE SEQUENCE</scope>
    <source>
        <strain evidence="2">REB-010B</strain>
    </source>
</reference>
<comment type="caution">
    <text evidence="2">The sequence shown here is derived from an EMBL/GenBank/DDBJ whole genome shotgun (WGS) entry which is preliminary data.</text>
</comment>
<dbReference type="InterPro" id="IPR001214">
    <property type="entry name" value="SET_dom"/>
</dbReference>
<protein>
    <recommendedName>
        <fullName evidence="1">SET domain-containing protein</fullName>
    </recommendedName>
</protein>
<dbReference type="PANTHER" id="PTHR12350:SF19">
    <property type="entry name" value="SET DOMAIN-CONTAINING PROTEIN"/>
    <property type="match status" value="1"/>
</dbReference>
<dbReference type="OrthoDB" id="5984008at2759"/>
<accession>A0A9P6UY13</accession>
<name>A0A9P6UY13_9FUNG</name>
<dbReference type="SUPFAM" id="SSF82199">
    <property type="entry name" value="SET domain"/>
    <property type="match status" value="1"/>
</dbReference>
<dbReference type="InterPro" id="IPR046341">
    <property type="entry name" value="SET_dom_sf"/>
</dbReference>
<dbReference type="Gene3D" id="2.170.270.10">
    <property type="entry name" value="SET domain"/>
    <property type="match status" value="1"/>
</dbReference>
<sequence>MPTTYSKQDTITDAEATKKAYRPSHPKLFEVLYAEGSFNSQLVATTAFKKGDIICKIEGTTPGPKKYTTVQVAKDLHMELHSDLVFLNHSCNPSTLLDTDRMQLIAAVDIKQGEPLTFFYPSSEWEMDQPFPCWCGTDGCCKSIQGAKFLPRVVLERYVLTSHIRELLEEREASQQ</sequence>